<dbReference type="AlphaFoldDB" id="A0A5N6KMH4"/>
<dbReference type="GO" id="GO:0031145">
    <property type="term" value="P:anaphase-promoting complex-dependent catabolic process"/>
    <property type="evidence" value="ECO:0007669"/>
    <property type="project" value="InterPro"/>
</dbReference>
<evidence type="ECO:0008006" key="5">
    <source>
        <dbReference type="Google" id="ProtNLM"/>
    </source>
</evidence>
<reference evidence="3 4" key="1">
    <citation type="submission" date="2019-06" db="EMBL/GenBank/DDBJ databases">
        <title>Genome Sequence of the Brown Rot Fungal Pathogen Monilinia laxa.</title>
        <authorList>
            <person name="De Miccolis Angelini R.M."/>
            <person name="Landi L."/>
            <person name="Abate D."/>
            <person name="Pollastro S."/>
            <person name="Romanazzi G."/>
            <person name="Faretra F."/>
        </authorList>
    </citation>
    <scope>NUCLEOTIDE SEQUENCE [LARGE SCALE GENOMIC DNA]</scope>
    <source>
        <strain evidence="3 4">Mlax316</strain>
    </source>
</reference>
<accession>A0A5N6KMH4</accession>
<dbReference type="Proteomes" id="UP000326757">
    <property type="component" value="Unassembled WGS sequence"/>
</dbReference>
<dbReference type="EMBL" id="VIGI01000001">
    <property type="protein sequence ID" value="KAB8305044.1"/>
    <property type="molecule type" value="Genomic_DNA"/>
</dbReference>
<feature type="compositionally biased region" description="Basic and acidic residues" evidence="2">
    <location>
        <begin position="69"/>
        <end position="100"/>
    </location>
</feature>
<organism evidence="3 4">
    <name type="scientific">Monilinia laxa</name>
    <name type="common">Brown rot fungus</name>
    <name type="synonym">Sclerotinia laxa</name>
    <dbReference type="NCBI Taxonomy" id="61186"/>
    <lineage>
        <taxon>Eukaryota</taxon>
        <taxon>Fungi</taxon>
        <taxon>Dikarya</taxon>
        <taxon>Ascomycota</taxon>
        <taxon>Pezizomycotina</taxon>
        <taxon>Leotiomycetes</taxon>
        <taxon>Helotiales</taxon>
        <taxon>Sclerotiniaceae</taxon>
        <taxon>Monilinia</taxon>
    </lineage>
</organism>
<comment type="caution">
    <text evidence="3">The sequence shown here is derived from an EMBL/GenBank/DDBJ whole genome shotgun (WGS) entry which is preliminary data.</text>
</comment>
<dbReference type="InterPro" id="IPR018860">
    <property type="entry name" value="APC_suCDC26"/>
</dbReference>
<feature type="region of interest" description="Disordered" evidence="2">
    <location>
        <begin position="23"/>
        <end position="168"/>
    </location>
</feature>
<sequence>MLRRAPTRITLTTEDIAIYEDARQAEREGEKEEKAKAEAARYRKARERSAFGIGKGGNHRELQALAAQRRLDDARDAQRESERNGGRELREGRGQSRESNAENELSEDEDRLLEREREQREERVVERERGERATERIRSRALLRDREAREQRSREERLGLGGGSGSGR</sequence>
<keyword evidence="1" id="KW-0833">Ubl conjugation pathway</keyword>
<evidence type="ECO:0000313" key="4">
    <source>
        <dbReference type="Proteomes" id="UP000326757"/>
    </source>
</evidence>
<dbReference type="GO" id="GO:0005680">
    <property type="term" value="C:anaphase-promoting complex"/>
    <property type="evidence" value="ECO:0007669"/>
    <property type="project" value="InterPro"/>
</dbReference>
<feature type="compositionally biased region" description="Basic and acidic residues" evidence="2">
    <location>
        <begin position="23"/>
        <end position="41"/>
    </location>
</feature>
<dbReference type="Pfam" id="PF10471">
    <property type="entry name" value="ANAPC_CDC26"/>
    <property type="match status" value="1"/>
</dbReference>
<name>A0A5N6KMH4_MONLA</name>
<feature type="compositionally biased region" description="Gly residues" evidence="2">
    <location>
        <begin position="159"/>
        <end position="168"/>
    </location>
</feature>
<gene>
    <name evidence="3" type="ORF">EYC80_004348</name>
</gene>
<evidence type="ECO:0000313" key="3">
    <source>
        <dbReference type="EMBL" id="KAB8305044.1"/>
    </source>
</evidence>
<feature type="compositionally biased region" description="Basic and acidic residues" evidence="2">
    <location>
        <begin position="112"/>
        <end position="158"/>
    </location>
</feature>
<evidence type="ECO:0000256" key="2">
    <source>
        <dbReference type="SAM" id="MobiDB-lite"/>
    </source>
</evidence>
<evidence type="ECO:0000256" key="1">
    <source>
        <dbReference type="ARBA" id="ARBA00022786"/>
    </source>
</evidence>
<keyword evidence="4" id="KW-1185">Reference proteome</keyword>
<proteinExistence type="predicted"/>
<protein>
    <recommendedName>
        <fullName evidence="5">Anaphase-promoting complex subunit CDC26</fullName>
    </recommendedName>
</protein>